<accession>A0ABV3GU32</accession>
<proteinExistence type="predicted"/>
<name>A0ABV3GU32_MICGL</name>
<dbReference type="GO" id="GO:0008695">
    <property type="term" value="F:3-phenylpropionate dioxygenase activity"/>
    <property type="evidence" value="ECO:0007669"/>
    <property type="project" value="UniProtKB-EC"/>
</dbReference>
<dbReference type="CDD" id="cd03528">
    <property type="entry name" value="Rieske_RO_ferredoxin"/>
    <property type="match status" value="1"/>
</dbReference>
<evidence type="ECO:0000313" key="6">
    <source>
        <dbReference type="EMBL" id="MEV0975145.1"/>
    </source>
</evidence>
<evidence type="ECO:0000256" key="1">
    <source>
        <dbReference type="ARBA" id="ARBA00022714"/>
    </source>
</evidence>
<keyword evidence="3" id="KW-0408">Iron</keyword>
<comment type="caution">
    <text evidence="6">The sequence shown here is derived from an EMBL/GenBank/DDBJ whole genome shotgun (WGS) entry which is preliminary data.</text>
</comment>
<keyword evidence="1" id="KW-0001">2Fe-2S</keyword>
<dbReference type="Pfam" id="PF00355">
    <property type="entry name" value="Rieske"/>
    <property type="match status" value="1"/>
</dbReference>
<keyword evidence="4" id="KW-0411">Iron-sulfur</keyword>
<keyword evidence="2" id="KW-0479">Metal-binding</keyword>
<keyword evidence="6" id="KW-0560">Oxidoreductase</keyword>
<dbReference type="EC" id="1.14.12.19" evidence="6"/>
<protein>
    <submittedName>
        <fullName evidence="6">Bifunctional 3-phenylpropionate/cinnamic acid dioxygenase ferredoxin subunit</fullName>
        <ecNumber evidence="6">1.14.12.19</ecNumber>
    </submittedName>
</protein>
<dbReference type="NCBIfam" id="NF007422">
    <property type="entry name" value="PRK09965.1"/>
    <property type="match status" value="1"/>
</dbReference>
<dbReference type="PANTHER" id="PTHR21496:SF23">
    <property type="entry name" value="3-PHENYLPROPIONATE_CINNAMIC ACID DIOXYGENASE FERREDOXIN SUBUNIT"/>
    <property type="match status" value="1"/>
</dbReference>
<sequence>MSGPGTGGHTRSEHRVCAVDDLPPGEVAVLADGDPVAVFNVDGKLLAIADTCSHETASLAEGWVDGETVECPHHLARFCLRTGRALCLPATRPVATYQVIVRDGLVYVLR</sequence>
<dbReference type="InterPro" id="IPR036922">
    <property type="entry name" value="Rieske_2Fe-2S_sf"/>
</dbReference>
<dbReference type="Proteomes" id="UP001551675">
    <property type="component" value="Unassembled WGS sequence"/>
</dbReference>
<dbReference type="PROSITE" id="PS51296">
    <property type="entry name" value="RIESKE"/>
    <property type="match status" value="1"/>
</dbReference>
<feature type="domain" description="Rieske" evidence="5">
    <location>
        <begin position="14"/>
        <end position="108"/>
    </location>
</feature>
<evidence type="ECO:0000259" key="5">
    <source>
        <dbReference type="PROSITE" id="PS51296"/>
    </source>
</evidence>
<keyword evidence="7" id="KW-1185">Reference proteome</keyword>
<evidence type="ECO:0000313" key="7">
    <source>
        <dbReference type="Proteomes" id="UP001551675"/>
    </source>
</evidence>
<organism evidence="6 7">
    <name type="scientific">Microtetraspora glauca</name>
    <dbReference type="NCBI Taxonomy" id="1996"/>
    <lineage>
        <taxon>Bacteria</taxon>
        <taxon>Bacillati</taxon>
        <taxon>Actinomycetota</taxon>
        <taxon>Actinomycetes</taxon>
        <taxon>Streptosporangiales</taxon>
        <taxon>Streptosporangiaceae</taxon>
        <taxon>Microtetraspora</taxon>
    </lineage>
</organism>
<dbReference type="EMBL" id="JBFALK010000045">
    <property type="protein sequence ID" value="MEV0975145.1"/>
    <property type="molecule type" value="Genomic_DNA"/>
</dbReference>
<reference evidence="6 7" key="1">
    <citation type="submission" date="2024-06" db="EMBL/GenBank/DDBJ databases">
        <title>The Natural Products Discovery Center: Release of the First 8490 Sequenced Strains for Exploring Actinobacteria Biosynthetic Diversity.</title>
        <authorList>
            <person name="Kalkreuter E."/>
            <person name="Kautsar S.A."/>
            <person name="Yang D."/>
            <person name="Bader C.D."/>
            <person name="Teijaro C.N."/>
            <person name="Fluegel L."/>
            <person name="Davis C.M."/>
            <person name="Simpson J.R."/>
            <person name="Lauterbach L."/>
            <person name="Steele A.D."/>
            <person name="Gui C."/>
            <person name="Meng S."/>
            <person name="Li G."/>
            <person name="Viehrig K."/>
            <person name="Ye F."/>
            <person name="Su P."/>
            <person name="Kiefer A.F."/>
            <person name="Nichols A."/>
            <person name="Cepeda A.J."/>
            <person name="Yan W."/>
            <person name="Fan B."/>
            <person name="Jiang Y."/>
            <person name="Adhikari A."/>
            <person name="Zheng C.-J."/>
            <person name="Schuster L."/>
            <person name="Cowan T.M."/>
            <person name="Smanski M.J."/>
            <person name="Chevrette M.G."/>
            <person name="De Carvalho L.P.S."/>
            <person name="Shen B."/>
        </authorList>
    </citation>
    <scope>NUCLEOTIDE SEQUENCE [LARGE SCALE GENOMIC DNA]</scope>
    <source>
        <strain evidence="6 7">NPDC050100</strain>
    </source>
</reference>
<keyword evidence="6" id="KW-0223">Dioxygenase</keyword>
<evidence type="ECO:0000256" key="2">
    <source>
        <dbReference type="ARBA" id="ARBA00022723"/>
    </source>
</evidence>
<evidence type="ECO:0000256" key="4">
    <source>
        <dbReference type="ARBA" id="ARBA00023014"/>
    </source>
</evidence>
<evidence type="ECO:0000256" key="3">
    <source>
        <dbReference type="ARBA" id="ARBA00023004"/>
    </source>
</evidence>
<dbReference type="Gene3D" id="2.102.10.10">
    <property type="entry name" value="Rieske [2Fe-2S] iron-sulphur domain"/>
    <property type="match status" value="1"/>
</dbReference>
<dbReference type="InterPro" id="IPR017941">
    <property type="entry name" value="Rieske_2Fe-2S"/>
</dbReference>
<dbReference type="RefSeq" id="WP_061261622.1">
    <property type="nucleotide sequence ID" value="NZ_JBFALK010000045.1"/>
</dbReference>
<gene>
    <name evidence="6" type="ORF">AB0I59_41700</name>
</gene>
<dbReference type="SUPFAM" id="SSF50022">
    <property type="entry name" value="ISP domain"/>
    <property type="match status" value="1"/>
</dbReference>
<dbReference type="PANTHER" id="PTHR21496">
    <property type="entry name" value="FERREDOXIN-RELATED"/>
    <property type="match status" value="1"/>
</dbReference>